<dbReference type="Gene3D" id="3.40.250.10">
    <property type="entry name" value="Rhodanese-like domain"/>
    <property type="match status" value="1"/>
</dbReference>
<dbReference type="Proteomes" id="UP000521017">
    <property type="component" value="Unassembled WGS sequence"/>
</dbReference>
<evidence type="ECO:0000313" key="3">
    <source>
        <dbReference type="Proteomes" id="UP000521017"/>
    </source>
</evidence>
<dbReference type="GO" id="GO:0016787">
    <property type="term" value="F:hydrolase activity"/>
    <property type="evidence" value="ECO:0007669"/>
    <property type="project" value="UniProtKB-KW"/>
</dbReference>
<feature type="domain" description="Rhodanese" evidence="1">
    <location>
        <begin position="18"/>
        <end position="112"/>
    </location>
</feature>
<gene>
    <name evidence="2" type="ORF">HDF25_003923</name>
</gene>
<dbReference type="SUPFAM" id="SSF52821">
    <property type="entry name" value="Rhodanese/Cell cycle control phosphatase"/>
    <property type="match status" value="1"/>
</dbReference>
<dbReference type="EMBL" id="JACHCC010000010">
    <property type="protein sequence ID" value="MBB6501748.1"/>
    <property type="molecule type" value="Genomic_DNA"/>
</dbReference>
<dbReference type="PANTHER" id="PTHR43084:SF7">
    <property type="entry name" value="BETA-LACTAMASE DOMAIN PROTEIN"/>
    <property type="match status" value="1"/>
</dbReference>
<dbReference type="CDD" id="cd00158">
    <property type="entry name" value="RHOD"/>
    <property type="match status" value="1"/>
</dbReference>
<evidence type="ECO:0000259" key="1">
    <source>
        <dbReference type="PROSITE" id="PS50206"/>
    </source>
</evidence>
<dbReference type="SMART" id="SM00849">
    <property type="entry name" value="Lactamase_B"/>
    <property type="match status" value="1"/>
</dbReference>
<dbReference type="InterPro" id="IPR051682">
    <property type="entry name" value="Mito_Persulfide_Diox"/>
</dbReference>
<dbReference type="AlphaFoldDB" id="A0A7X0J5Z1"/>
<dbReference type="RefSeq" id="WP_184627779.1">
    <property type="nucleotide sequence ID" value="NZ_JACHCC010000010.1"/>
</dbReference>
<reference evidence="2 3" key="1">
    <citation type="submission" date="2020-08" db="EMBL/GenBank/DDBJ databases">
        <title>Genomic Encyclopedia of Type Strains, Phase IV (KMG-V): Genome sequencing to study the core and pangenomes of soil and plant-associated prokaryotes.</title>
        <authorList>
            <person name="Whitman W."/>
        </authorList>
    </citation>
    <scope>NUCLEOTIDE SEQUENCE [LARGE SCALE GENOMIC DNA]</scope>
    <source>
        <strain evidence="2 3">M2T3</strain>
    </source>
</reference>
<dbReference type="InterPro" id="IPR001763">
    <property type="entry name" value="Rhodanese-like_dom"/>
</dbReference>
<dbReference type="GO" id="GO:0050313">
    <property type="term" value="F:sulfur dioxygenase activity"/>
    <property type="evidence" value="ECO:0007669"/>
    <property type="project" value="InterPro"/>
</dbReference>
<dbReference type="GO" id="GO:0006749">
    <property type="term" value="P:glutathione metabolic process"/>
    <property type="evidence" value="ECO:0007669"/>
    <property type="project" value="InterPro"/>
</dbReference>
<dbReference type="Gene3D" id="3.60.15.10">
    <property type="entry name" value="Ribonuclease Z/Hydroxyacylglutathione hydrolase-like"/>
    <property type="match status" value="1"/>
</dbReference>
<dbReference type="InterPro" id="IPR036866">
    <property type="entry name" value="RibonucZ/Hydroxyglut_hydro"/>
</dbReference>
<dbReference type="InterPro" id="IPR044528">
    <property type="entry name" value="POD-like_MBL-fold"/>
</dbReference>
<dbReference type="InterPro" id="IPR001279">
    <property type="entry name" value="Metallo-B-lactamas"/>
</dbReference>
<dbReference type="PROSITE" id="PS50206">
    <property type="entry name" value="RHODANESE_3"/>
    <property type="match status" value="1"/>
</dbReference>
<protein>
    <submittedName>
        <fullName evidence="2">Glyoxylase-like metal-dependent hydrolase (Beta-lactamase superfamily II)</fullName>
    </submittedName>
</protein>
<evidence type="ECO:0000313" key="2">
    <source>
        <dbReference type="EMBL" id="MBB6501748.1"/>
    </source>
</evidence>
<dbReference type="GO" id="GO:0070813">
    <property type="term" value="P:hydrogen sulfide metabolic process"/>
    <property type="evidence" value="ECO:0007669"/>
    <property type="project" value="TreeGrafter"/>
</dbReference>
<dbReference type="Pfam" id="PF00581">
    <property type="entry name" value="Rhodanese"/>
    <property type="match status" value="1"/>
</dbReference>
<proteinExistence type="predicted"/>
<dbReference type="SUPFAM" id="SSF56281">
    <property type="entry name" value="Metallo-hydrolase/oxidoreductase"/>
    <property type="match status" value="1"/>
</dbReference>
<dbReference type="InterPro" id="IPR036873">
    <property type="entry name" value="Rhodanese-like_dom_sf"/>
</dbReference>
<accession>A0A7X0J5Z1</accession>
<dbReference type="Pfam" id="PF00753">
    <property type="entry name" value="Lactamase_B"/>
    <property type="match status" value="1"/>
</dbReference>
<organism evidence="2 3">
    <name type="scientific">Pedobacter cryoconitis</name>
    <dbReference type="NCBI Taxonomy" id="188932"/>
    <lineage>
        <taxon>Bacteria</taxon>
        <taxon>Pseudomonadati</taxon>
        <taxon>Bacteroidota</taxon>
        <taxon>Sphingobacteriia</taxon>
        <taxon>Sphingobacteriales</taxon>
        <taxon>Sphingobacteriaceae</taxon>
        <taxon>Pedobacter</taxon>
    </lineage>
</organism>
<comment type="caution">
    <text evidence="2">The sequence shown here is derived from an EMBL/GenBank/DDBJ whole genome shotgun (WGS) entry which is preliminary data.</text>
</comment>
<name>A0A7X0J5Z1_9SPHI</name>
<dbReference type="CDD" id="cd07724">
    <property type="entry name" value="POD-like_MBL-fold"/>
    <property type="match status" value="1"/>
</dbReference>
<dbReference type="SMART" id="SM00450">
    <property type="entry name" value="RHOD"/>
    <property type="match status" value="1"/>
</dbReference>
<keyword evidence="2" id="KW-0378">Hydrolase</keyword>
<sequence>MEVINEIDTNTLRNWLEEGKNISVLDIRETQERKEWFIPGSIHFDAYVKLKANDPAALEGLHLDKTIPVVTVCAGGKTSLIAADLLQKQGYKVYSLAGGMKGWSLSWNTAKITMPDFEVIQFRRTGKGCLSYLVISGEEAILVDASLPLEAYQEILLQNNLRLKYVIETHIHADHLSRSKEIAAYNGVPLYLPVPNQVRFDFKPVDEATVFNVGNIVVTAIHTPGHTLESTCYLINSKVLLSGDTLFVDGVGRPDLKADHEVAKQKSKMLYRSLNRLLGLDEQIIVLPAHTSRPVDFDQAMIQSTIGFVKRNVEILKLNEEDFISAILQRIPPTPDNYLEIVAKNLKGDFSDINPVDLEAGANRCAIS</sequence>
<dbReference type="PANTHER" id="PTHR43084">
    <property type="entry name" value="PERSULFIDE DIOXYGENASE ETHE1"/>
    <property type="match status" value="1"/>
</dbReference>